<gene>
    <name evidence="2" type="ORF">VTK73DRAFT_2691</name>
</gene>
<feature type="compositionally biased region" description="Low complexity" evidence="1">
    <location>
        <begin position="182"/>
        <end position="205"/>
    </location>
</feature>
<protein>
    <submittedName>
        <fullName evidence="2">Uncharacterized protein</fullName>
    </submittedName>
</protein>
<comment type="caution">
    <text evidence="2">The sequence shown here is derived from an EMBL/GenBank/DDBJ whole genome shotgun (WGS) entry which is preliminary data.</text>
</comment>
<accession>A0ABR3VPW0</accession>
<dbReference type="Gene3D" id="1.25.40.510">
    <property type="entry name" value="GLE1-like"/>
    <property type="match status" value="1"/>
</dbReference>
<keyword evidence="3" id="KW-1185">Reference proteome</keyword>
<feature type="compositionally biased region" description="Polar residues" evidence="1">
    <location>
        <begin position="220"/>
        <end position="246"/>
    </location>
</feature>
<dbReference type="EMBL" id="JAZHXJ010001778">
    <property type="protein sequence ID" value="KAL1843942.1"/>
    <property type="molecule type" value="Genomic_DNA"/>
</dbReference>
<evidence type="ECO:0000313" key="2">
    <source>
        <dbReference type="EMBL" id="KAL1843942.1"/>
    </source>
</evidence>
<dbReference type="InterPro" id="IPR038506">
    <property type="entry name" value="GLE1-like_sf"/>
</dbReference>
<dbReference type="Proteomes" id="UP001586593">
    <property type="component" value="Unassembled WGS sequence"/>
</dbReference>
<feature type="region of interest" description="Disordered" evidence="1">
    <location>
        <begin position="1"/>
        <end position="25"/>
    </location>
</feature>
<feature type="region of interest" description="Disordered" evidence="1">
    <location>
        <begin position="92"/>
        <end position="246"/>
    </location>
</feature>
<name>A0ABR3VPW0_9PEZI</name>
<organism evidence="2 3">
    <name type="scientific">Phialemonium thermophilum</name>
    <dbReference type="NCBI Taxonomy" id="223376"/>
    <lineage>
        <taxon>Eukaryota</taxon>
        <taxon>Fungi</taxon>
        <taxon>Dikarya</taxon>
        <taxon>Ascomycota</taxon>
        <taxon>Pezizomycotina</taxon>
        <taxon>Sordariomycetes</taxon>
        <taxon>Sordariomycetidae</taxon>
        <taxon>Cephalothecales</taxon>
        <taxon>Cephalothecaceae</taxon>
        <taxon>Phialemonium</taxon>
    </lineage>
</organism>
<reference evidence="2 3" key="1">
    <citation type="journal article" date="2024" name="Commun. Biol.">
        <title>Comparative genomic analysis of thermophilic fungi reveals convergent evolutionary adaptations and gene losses.</title>
        <authorList>
            <person name="Steindorff A.S."/>
            <person name="Aguilar-Pontes M.V."/>
            <person name="Robinson A.J."/>
            <person name="Andreopoulos B."/>
            <person name="LaButti K."/>
            <person name="Kuo A."/>
            <person name="Mondo S."/>
            <person name="Riley R."/>
            <person name="Otillar R."/>
            <person name="Haridas S."/>
            <person name="Lipzen A."/>
            <person name="Grimwood J."/>
            <person name="Schmutz J."/>
            <person name="Clum A."/>
            <person name="Reid I.D."/>
            <person name="Moisan M.C."/>
            <person name="Butler G."/>
            <person name="Nguyen T.T.M."/>
            <person name="Dewar K."/>
            <person name="Conant G."/>
            <person name="Drula E."/>
            <person name="Henrissat B."/>
            <person name="Hansel C."/>
            <person name="Singer S."/>
            <person name="Hutchinson M.I."/>
            <person name="de Vries R.P."/>
            <person name="Natvig D.O."/>
            <person name="Powell A.J."/>
            <person name="Tsang A."/>
            <person name="Grigoriev I.V."/>
        </authorList>
    </citation>
    <scope>NUCLEOTIDE SEQUENCE [LARGE SCALE GENOMIC DNA]</scope>
    <source>
        <strain evidence="2 3">ATCC 24622</strain>
    </source>
</reference>
<evidence type="ECO:0000256" key="1">
    <source>
        <dbReference type="SAM" id="MobiDB-lite"/>
    </source>
</evidence>
<feature type="compositionally biased region" description="Low complexity" evidence="1">
    <location>
        <begin position="118"/>
        <end position="161"/>
    </location>
</feature>
<evidence type="ECO:0000313" key="3">
    <source>
        <dbReference type="Proteomes" id="UP001586593"/>
    </source>
</evidence>
<sequence>MAGSSPARRDSQQWSSPQRTDLSDIFCEDRNSEARHKLLLETAKREHERVRAEAERVYREHLQKEERQRLLEEERKEKERIRLEEQIAAERRRLQELKATRVPIPELPEPKPEPVPQPTAGREAAAAPAQPSQAPATAENQAQAAAPSSRPDPGPASSSRGPPAPDRIQDPTRVDAAPSLFARPTSSAAQAPPAQGTPPTTTQRSQPPPSVHSAQPLARQDTTAPQANGAPSSSSTTHAALGPSSTPAADRYLVVHRNLKELRKSMDLQLRTNAALKARLGDMRREIRKTVGQLTTGLGANRTQVRHPTRRSCRGSLPLFC</sequence>
<proteinExistence type="predicted"/>